<feature type="chain" id="PRO_5024889566" description="Glucanase" evidence="11">
    <location>
        <begin position="17"/>
        <end position="369"/>
    </location>
</feature>
<dbReference type="EMBL" id="PUHP01000831">
    <property type="protein sequence ID" value="TQN67807.1"/>
    <property type="molecule type" value="Genomic_DNA"/>
</dbReference>
<keyword evidence="8 9" id="KW-0624">Polysaccharide degradation</keyword>
<keyword evidence="3 11" id="KW-0732">Signal</keyword>
<keyword evidence="6" id="KW-0119">Carbohydrate metabolism</keyword>
<feature type="region of interest" description="Disordered" evidence="10">
    <location>
        <begin position="343"/>
        <end position="369"/>
    </location>
</feature>
<comment type="caution">
    <text evidence="12">The sequence shown here is derived from an EMBL/GenBank/DDBJ whole genome shotgun (WGS) entry which is preliminary data.</text>
</comment>
<evidence type="ECO:0000256" key="10">
    <source>
        <dbReference type="SAM" id="MobiDB-lite"/>
    </source>
</evidence>
<reference evidence="12 13" key="1">
    <citation type="journal article" date="2019" name="Sci. Rep.">
        <title>Colletotrichum shisoi sp. nov., an anthracnose pathogen of Perilla frutescens in Japan: molecular phylogenetic, morphological and genomic evidence.</title>
        <authorList>
            <person name="Gan P."/>
            <person name="Tsushima A."/>
            <person name="Hiroyama R."/>
            <person name="Narusaka M."/>
            <person name="Takano Y."/>
            <person name="Narusaka Y."/>
            <person name="Kawaradani M."/>
            <person name="Damm U."/>
            <person name="Shirasu K."/>
        </authorList>
    </citation>
    <scope>NUCLEOTIDE SEQUENCE [LARGE SCALE GENOMIC DNA]</scope>
    <source>
        <strain evidence="12 13">PG-2018a</strain>
    </source>
</reference>
<feature type="non-terminal residue" evidence="12">
    <location>
        <position position="369"/>
    </location>
</feature>
<sequence>MRSLSVLLAAIAAVSAQQVGTQQAETHPKLTSQKCTSSQCTAVNGEVVIDANWRRLHETTGTAKLLRRQQCALEGGDYGGDYGGTYGATTSGNALSLKFVTQHAYGKNIGSRLYIMNSASKYDMFTLAGNELAFDVDLSQLECGLNGALYFVQMDEDGGMAKYSTNKAGAKYGTGHCDAQCAHDLKFVGGKANVEGRVPSSNDANAGAGVGPYGACCAEMDVWVQRPYSFAVTPHPCQNNAYHVCEKSGCGGTYSADRFAGDCDANGCDFNPYRMGVTGFYGKGKTVDTSRKFTVSVVTQFPNNKVQQQYFVQNGAKINMPNSTISGVSGNAVTPDFLRQPKAGQLGSARGDCPTTSGVPAEVESGLAS</sequence>
<accession>A0A5Q4BMF9</accession>
<dbReference type="PANTHER" id="PTHR33753:SF2">
    <property type="entry name" value="GLYCOSIDE HYDROLASE FAMILY 7 PROTEIN"/>
    <property type="match status" value="1"/>
</dbReference>
<proteinExistence type="inferred from homology"/>
<dbReference type="Proteomes" id="UP000326340">
    <property type="component" value="Unassembled WGS sequence"/>
</dbReference>
<dbReference type="EC" id="3.2.1.-" evidence="9"/>
<keyword evidence="4 9" id="KW-0378">Hydrolase</keyword>
<dbReference type="InterPro" id="IPR037019">
    <property type="entry name" value="Glyco_hydro_7_sf"/>
</dbReference>
<comment type="catalytic activity">
    <reaction evidence="1">
        <text>Hydrolysis of (1-&gt;4)-beta-D-glucosidic linkages in cellulose and cellotetraose, releasing cellobiose from the non-reducing ends of the chains.</text>
        <dbReference type="EC" id="3.2.1.91"/>
    </reaction>
</comment>
<evidence type="ECO:0000313" key="12">
    <source>
        <dbReference type="EMBL" id="TQN67807.1"/>
    </source>
</evidence>
<name>A0A5Q4BMF9_9PEZI</name>
<dbReference type="PANTHER" id="PTHR33753">
    <property type="entry name" value="1,4-BETA-D-GLUCAN CELLOBIOHYDROLASE B"/>
    <property type="match status" value="1"/>
</dbReference>
<evidence type="ECO:0000256" key="11">
    <source>
        <dbReference type="SAM" id="SignalP"/>
    </source>
</evidence>
<dbReference type="PRINTS" id="PR00734">
    <property type="entry name" value="GLHYDRLASE7"/>
</dbReference>
<evidence type="ECO:0000256" key="4">
    <source>
        <dbReference type="ARBA" id="ARBA00022801"/>
    </source>
</evidence>
<dbReference type="GO" id="GO:0016162">
    <property type="term" value="F:cellulose 1,4-beta-cellobiosidase activity"/>
    <property type="evidence" value="ECO:0007669"/>
    <property type="project" value="UniProtKB-EC"/>
</dbReference>
<dbReference type="AlphaFoldDB" id="A0A5Q4BMF9"/>
<organism evidence="12 13">
    <name type="scientific">Colletotrichum shisoi</name>
    <dbReference type="NCBI Taxonomy" id="2078593"/>
    <lineage>
        <taxon>Eukaryota</taxon>
        <taxon>Fungi</taxon>
        <taxon>Dikarya</taxon>
        <taxon>Ascomycota</taxon>
        <taxon>Pezizomycotina</taxon>
        <taxon>Sordariomycetes</taxon>
        <taxon>Hypocreomycetidae</taxon>
        <taxon>Glomerellales</taxon>
        <taxon>Glomerellaceae</taxon>
        <taxon>Colletotrichum</taxon>
        <taxon>Colletotrichum destructivum species complex</taxon>
    </lineage>
</organism>
<evidence type="ECO:0000256" key="5">
    <source>
        <dbReference type="ARBA" id="ARBA00023001"/>
    </source>
</evidence>
<keyword evidence="5 9" id="KW-0136">Cellulose degradation</keyword>
<dbReference type="Pfam" id="PF00840">
    <property type="entry name" value="Glyco_hydro_7"/>
    <property type="match status" value="1"/>
</dbReference>
<evidence type="ECO:0000256" key="1">
    <source>
        <dbReference type="ARBA" id="ARBA00001641"/>
    </source>
</evidence>
<feature type="signal peptide" evidence="11">
    <location>
        <begin position="1"/>
        <end position="16"/>
    </location>
</feature>
<evidence type="ECO:0000256" key="3">
    <source>
        <dbReference type="ARBA" id="ARBA00022729"/>
    </source>
</evidence>
<evidence type="ECO:0000256" key="6">
    <source>
        <dbReference type="ARBA" id="ARBA00023277"/>
    </source>
</evidence>
<keyword evidence="13" id="KW-1185">Reference proteome</keyword>
<comment type="similarity">
    <text evidence="2 9">Belongs to the glycosyl hydrolase 7 (cellulase C) family.</text>
</comment>
<evidence type="ECO:0000313" key="13">
    <source>
        <dbReference type="Proteomes" id="UP000326340"/>
    </source>
</evidence>
<dbReference type="InterPro" id="IPR001722">
    <property type="entry name" value="Glyco_hydro_7"/>
</dbReference>
<evidence type="ECO:0000256" key="9">
    <source>
        <dbReference type="RuleBase" id="RU361164"/>
    </source>
</evidence>
<dbReference type="InterPro" id="IPR013320">
    <property type="entry name" value="ConA-like_dom_sf"/>
</dbReference>
<keyword evidence="7 9" id="KW-0326">Glycosidase</keyword>
<evidence type="ECO:0000256" key="2">
    <source>
        <dbReference type="ARBA" id="ARBA00006044"/>
    </source>
</evidence>
<protein>
    <recommendedName>
        <fullName evidence="9">Glucanase</fullName>
        <ecNumber evidence="9">3.2.1.-</ecNumber>
    </recommendedName>
</protein>
<dbReference type="Gene3D" id="2.70.100.10">
    <property type="entry name" value="Glycoside hydrolase, family 7, domain"/>
    <property type="match status" value="1"/>
</dbReference>
<evidence type="ECO:0000256" key="8">
    <source>
        <dbReference type="ARBA" id="ARBA00023326"/>
    </source>
</evidence>
<dbReference type="GO" id="GO:0030245">
    <property type="term" value="P:cellulose catabolic process"/>
    <property type="evidence" value="ECO:0007669"/>
    <property type="project" value="UniProtKB-KW"/>
</dbReference>
<evidence type="ECO:0000256" key="7">
    <source>
        <dbReference type="ARBA" id="ARBA00023295"/>
    </source>
</evidence>
<dbReference type="SUPFAM" id="SSF49899">
    <property type="entry name" value="Concanavalin A-like lectins/glucanases"/>
    <property type="match status" value="1"/>
</dbReference>
<gene>
    <name evidence="12" type="primary">CBH-1-1</name>
    <name evidence="12" type="ORF">CSHISOI_07656</name>
</gene>
<dbReference type="OrthoDB" id="412382at2759"/>